<keyword evidence="9" id="KW-0418">Kinase</keyword>
<dbReference type="InterPro" id="IPR040999">
    <property type="entry name" value="Mak_N_cap"/>
</dbReference>
<dbReference type="RefSeq" id="WP_122938388.1">
    <property type="nucleotide sequence ID" value="NZ_JBHSNT010000003.1"/>
</dbReference>
<keyword evidence="7 16" id="KW-0808">Transferase</keyword>
<dbReference type="AlphaFoldDB" id="A0A3M8A0V5"/>
<organism evidence="16 17">
    <name type="scientific">Agromyces tardus</name>
    <dbReference type="NCBI Taxonomy" id="2583849"/>
    <lineage>
        <taxon>Bacteria</taxon>
        <taxon>Bacillati</taxon>
        <taxon>Actinomycetota</taxon>
        <taxon>Actinomycetes</taxon>
        <taxon>Micrococcales</taxon>
        <taxon>Microbacteriaceae</taxon>
        <taxon>Agromyces</taxon>
    </lineage>
</organism>
<keyword evidence="8" id="KW-0547">Nucleotide-binding</keyword>
<accession>A0A3M8A0V5</accession>
<dbReference type="GO" id="GO:0016301">
    <property type="term" value="F:kinase activity"/>
    <property type="evidence" value="ECO:0007669"/>
    <property type="project" value="UniProtKB-KW"/>
</dbReference>
<evidence type="ECO:0000259" key="15">
    <source>
        <dbReference type="Pfam" id="PF18085"/>
    </source>
</evidence>
<evidence type="ECO:0000256" key="13">
    <source>
        <dbReference type="ARBA" id="ARBA00031251"/>
    </source>
</evidence>
<evidence type="ECO:0000256" key="9">
    <source>
        <dbReference type="ARBA" id="ARBA00022777"/>
    </source>
</evidence>
<comment type="pathway">
    <text evidence="1">Glycan biosynthesis; glycogen biosynthesis.</text>
</comment>
<dbReference type="GO" id="GO:0005524">
    <property type="term" value="F:ATP binding"/>
    <property type="evidence" value="ECO:0007669"/>
    <property type="project" value="UniProtKB-KW"/>
</dbReference>
<dbReference type="OrthoDB" id="3787729at2"/>
<reference evidence="16 17" key="1">
    <citation type="submission" date="2018-10" db="EMBL/GenBank/DDBJ databases">
        <title>Isolation, diversity and antibacterial activity of antinobacteria from the wheat rhizosphere soil.</title>
        <authorList>
            <person name="Sun T."/>
        </authorList>
    </citation>
    <scope>NUCLEOTIDE SEQUENCE [LARGE SCALE GENOMIC DNA]</scope>
    <source>
        <strain evidence="16 17">SJ-23</strain>
    </source>
</reference>
<keyword evidence="11" id="KW-0320">Glycogen biosynthesis</keyword>
<evidence type="ECO:0000256" key="4">
    <source>
        <dbReference type="ARBA" id="ARBA00011962"/>
    </source>
</evidence>
<name>A0A3M8A0V5_9MICO</name>
<dbReference type="InterPro" id="IPR011009">
    <property type="entry name" value="Kinase-like_dom_sf"/>
</dbReference>
<protein>
    <recommendedName>
        <fullName evidence="5">Maltokinase</fullName>
        <ecNumber evidence="4">2.7.1.175</ecNumber>
    </recommendedName>
    <alternativeName>
        <fullName evidence="13">Maltose-1-phosphate synthase</fullName>
    </alternativeName>
</protein>
<evidence type="ECO:0000256" key="14">
    <source>
        <dbReference type="ARBA" id="ARBA00049067"/>
    </source>
</evidence>
<proteinExistence type="inferred from homology"/>
<keyword evidence="17" id="KW-1185">Reference proteome</keyword>
<sequence>MGTAITAIAEWMPRQRWYGGKGHSPNLRQIGAWELPSGEPGARVRALLLMDDASTPPILYQVPVVERTSAPPTPPTTDAAAEPEASAHLIARLDDGTLLYDGPPDRAFTDALLALIVGEGTAIADGADAAGHYSGAESGLPKPPLSAPATVLGGEQSNTSIIYRPEGSGPVICKVFRQLHDGDNPDVTLQTALAASGSPYVPASVGDVFGEWDDVGQTTGRARGHLAFAQEFLPGVEDAWRVALLAAAGGAPFVDESRELGAAVARVHMALSELFAREKPSAELIDGTIAAWHRRLTIAVAEVPELEPHRPAIEAFYARAASGRWPELQRIHGDLHLGQVISVPGRGWMLLDFEGEPLRPMSERRLPDFPVRDVAGMLRSFDYVAGSTALAHPDQAHEAAAWAAAARQAFLDGYVGTVGLDLRVYRDLLAAFELDKAVYEAIYESRNRPTWAAIPLNAIMHLLETGPLEVSEDAVAPRPDTSVAS</sequence>
<evidence type="ECO:0000256" key="10">
    <source>
        <dbReference type="ARBA" id="ARBA00022840"/>
    </source>
</evidence>
<gene>
    <name evidence="16" type="ORF">EDM22_17590</name>
</gene>
<keyword evidence="10" id="KW-0067">ATP-binding</keyword>
<evidence type="ECO:0000256" key="8">
    <source>
        <dbReference type="ARBA" id="ARBA00022741"/>
    </source>
</evidence>
<dbReference type="Gene3D" id="3.90.1200.10">
    <property type="match status" value="1"/>
</dbReference>
<dbReference type="SUPFAM" id="SSF56112">
    <property type="entry name" value="Protein kinase-like (PK-like)"/>
    <property type="match status" value="1"/>
</dbReference>
<feature type="domain" description="Maltokinase N-terminal cap" evidence="15">
    <location>
        <begin position="11"/>
        <end position="105"/>
    </location>
</feature>
<comment type="similarity">
    <text evidence="2">Belongs to the aminoglycoside phosphotransferase family.</text>
</comment>
<evidence type="ECO:0000256" key="7">
    <source>
        <dbReference type="ARBA" id="ARBA00022679"/>
    </source>
</evidence>
<dbReference type="Proteomes" id="UP000275048">
    <property type="component" value="Unassembled WGS sequence"/>
</dbReference>
<dbReference type="Pfam" id="PF18085">
    <property type="entry name" value="Mak_N_cap"/>
    <property type="match status" value="1"/>
</dbReference>
<dbReference type="GO" id="GO:0005978">
    <property type="term" value="P:glycogen biosynthetic process"/>
    <property type="evidence" value="ECO:0007669"/>
    <property type="project" value="UniProtKB-UniPathway"/>
</dbReference>
<evidence type="ECO:0000256" key="12">
    <source>
        <dbReference type="ARBA" id="ARBA00023277"/>
    </source>
</evidence>
<evidence type="ECO:0000256" key="6">
    <source>
        <dbReference type="ARBA" id="ARBA00022600"/>
    </source>
</evidence>
<keyword evidence="12" id="KW-0119">Carbohydrate metabolism</keyword>
<dbReference type="EMBL" id="RHHB01000061">
    <property type="protein sequence ID" value="RNB44571.1"/>
    <property type="molecule type" value="Genomic_DNA"/>
</dbReference>
<evidence type="ECO:0000256" key="5">
    <source>
        <dbReference type="ARBA" id="ARBA00013882"/>
    </source>
</evidence>
<evidence type="ECO:0000256" key="2">
    <source>
        <dbReference type="ARBA" id="ARBA00006219"/>
    </source>
</evidence>
<comment type="catalytic activity">
    <reaction evidence="14">
        <text>D-maltose + ATP = alpha-maltose 1-phosphate + ADP + H(+)</text>
        <dbReference type="Rhea" id="RHEA:31915"/>
        <dbReference type="ChEBI" id="CHEBI:15378"/>
        <dbReference type="ChEBI" id="CHEBI:17306"/>
        <dbReference type="ChEBI" id="CHEBI:30616"/>
        <dbReference type="ChEBI" id="CHEBI:63576"/>
        <dbReference type="ChEBI" id="CHEBI:456216"/>
        <dbReference type="EC" id="2.7.1.175"/>
    </reaction>
</comment>
<evidence type="ECO:0000256" key="1">
    <source>
        <dbReference type="ARBA" id="ARBA00004964"/>
    </source>
</evidence>
<keyword evidence="6" id="KW-0321">Glycogen metabolism</keyword>
<comment type="subunit">
    <text evidence="3">Monomer.</text>
</comment>
<comment type="caution">
    <text evidence="16">The sequence shown here is derived from an EMBL/GenBank/DDBJ whole genome shotgun (WGS) entry which is preliminary data.</text>
</comment>
<dbReference type="EC" id="2.7.1.175" evidence="4"/>
<evidence type="ECO:0000313" key="16">
    <source>
        <dbReference type="EMBL" id="RNB44571.1"/>
    </source>
</evidence>
<evidence type="ECO:0000256" key="3">
    <source>
        <dbReference type="ARBA" id="ARBA00011245"/>
    </source>
</evidence>
<dbReference type="UniPathway" id="UPA00164"/>
<evidence type="ECO:0000313" key="17">
    <source>
        <dbReference type="Proteomes" id="UP000275048"/>
    </source>
</evidence>
<evidence type="ECO:0000256" key="11">
    <source>
        <dbReference type="ARBA" id="ARBA00023056"/>
    </source>
</evidence>